<dbReference type="Gene3D" id="3.40.50.300">
    <property type="entry name" value="P-loop containing nucleotide triphosphate hydrolases"/>
    <property type="match status" value="1"/>
</dbReference>
<evidence type="ECO:0000313" key="2">
    <source>
        <dbReference type="EMBL" id="GAG05647.1"/>
    </source>
</evidence>
<gene>
    <name evidence="2" type="ORF">S01H1_32750</name>
</gene>
<organism evidence="2">
    <name type="scientific">marine sediment metagenome</name>
    <dbReference type="NCBI Taxonomy" id="412755"/>
    <lineage>
        <taxon>unclassified sequences</taxon>
        <taxon>metagenomes</taxon>
        <taxon>ecological metagenomes</taxon>
    </lineage>
</organism>
<reference evidence="2" key="1">
    <citation type="journal article" date="2014" name="Front. Microbiol.">
        <title>High frequency of phylogenetically diverse reductive dehalogenase-homologous genes in deep subseafloor sedimentary metagenomes.</title>
        <authorList>
            <person name="Kawai M."/>
            <person name="Futagami T."/>
            <person name="Toyoda A."/>
            <person name="Takaki Y."/>
            <person name="Nishi S."/>
            <person name="Hori S."/>
            <person name="Arai W."/>
            <person name="Tsubouchi T."/>
            <person name="Morono Y."/>
            <person name="Uchiyama I."/>
            <person name="Ito T."/>
            <person name="Fujiyama A."/>
            <person name="Inagaki F."/>
            <person name="Takami H."/>
        </authorList>
    </citation>
    <scope>NUCLEOTIDE SEQUENCE</scope>
    <source>
        <strain evidence="2">Expedition CK06-06</strain>
    </source>
</reference>
<accession>X0V2K7</accession>
<feature type="region of interest" description="Disordered" evidence="1">
    <location>
        <begin position="199"/>
        <end position="220"/>
    </location>
</feature>
<comment type="caution">
    <text evidence="2">The sequence shown here is derived from an EMBL/GenBank/DDBJ whole genome shotgun (WGS) entry which is preliminary data.</text>
</comment>
<dbReference type="InterPro" id="IPR027417">
    <property type="entry name" value="P-loop_NTPase"/>
</dbReference>
<name>X0V2K7_9ZZZZ</name>
<feature type="compositionally biased region" description="Basic and acidic residues" evidence="1">
    <location>
        <begin position="200"/>
        <end position="220"/>
    </location>
</feature>
<proteinExistence type="predicted"/>
<dbReference type="SUPFAM" id="SSF52540">
    <property type="entry name" value="P-loop containing nucleoside triphosphate hydrolases"/>
    <property type="match status" value="1"/>
</dbReference>
<dbReference type="AlphaFoldDB" id="X0V2K7"/>
<sequence>SEETQLDYEMHMLDLGANLDNIVYSHEHDIPRSIENDKDCLMLYFQDTVLHANADIVFWDNITTSKIYTDFIATQNYVTIELDKFCKKNNITIFYVVHANKKLNSSVLIEGKDIRGSNQLYQRSAYFYIIQRFYKNGEWFAFVNIDKHRGPFEIKRKYHQLVFEKGMYTSDREVDFEAINEAFMERDYLGRKKSTKKGRYREQVERGGHLSEKDNGRFYN</sequence>
<dbReference type="EMBL" id="BARS01020298">
    <property type="protein sequence ID" value="GAG05647.1"/>
    <property type="molecule type" value="Genomic_DNA"/>
</dbReference>
<protein>
    <submittedName>
        <fullName evidence="2">Uncharacterized protein</fullName>
    </submittedName>
</protein>
<evidence type="ECO:0000256" key="1">
    <source>
        <dbReference type="SAM" id="MobiDB-lite"/>
    </source>
</evidence>
<feature type="non-terminal residue" evidence="2">
    <location>
        <position position="1"/>
    </location>
</feature>